<dbReference type="STRING" id="139825.A0A401GCJ9"/>
<dbReference type="Gene3D" id="2.170.270.10">
    <property type="entry name" value="SET domain"/>
    <property type="match status" value="1"/>
</dbReference>
<dbReference type="Proteomes" id="UP000287166">
    <property type="component" value="Unassembled WGS sequence"/>
</dbReference>
<gene>
    <name evidence="3" type="ORF">SCP_0211010</name>
</gene>
<dbReference type="InParanoid" id="A0A401GCJ9"/>
<feature type="compositionally biased region" description="Pro residues" evidence="1">
    <location>
        <begin position="27"/>
        <end position="37"/>
    </location>
</feature>
<dbReference type="Gene3D" id="1.25.40.10">
    <property type="entry name" value="Tetratricopeptide repeat domain"/>
    <property type="match status" value="1"/>
</dbReference>
<keyword evidence="4" id="KW-1185">Reference proteome</keyword>
<reference evidence="3 4" key="1">
    <citation type="journal article" date="2018" name="Sci. Rep.">
        <title>Genome sequence of the cauliflower mushroom Sparassis crispa (Hanabiratake) and its association with beneficial usage.</title>
        <authorList>
            <person name="Kiyama R."/>
            <person name="Furutani Y."/>
            <person name="Kawaguchi K."/>
            <person name="Nakanishi T."/>
        </authorList>
    </citation>
    <scope>NUCLEOTIDE SEQUENCE [LARGE SCALE GENOMIC DNA]</scope>
</reference>
<dbReference type="InterPro" id="IPR001214">
    <property type="entry name" value="SET_dom"/>
</dbReference>
<dbReference type="PANTHER" id="PTHR47643">
    <property type="entry name" value="TPR DOMAIN PROTEIN (AFU_ORTHOLOGUE AFUA_5G12710)"/>
    <property type="match status" value="1"/>
</dbReference>
<protein>
    <recommendedName>
        <fullName evidence="2">SET domain-containing protein</fullName>
    </recommendedName>
</protein>
<dbReference type="AlphaFoldDB" id="A0A401GCJ9"/>
<dbReference type="Pfam" id="PF00856">
    <property type="entry name" value="SET"/>
    <property type="match status" value="1"/>
</dbReference>
<accession>A0A401GCJ9</accession>
<dbReference type="GeneID" id="38776816"/>
<dbReference type="InterPro" id="IPR046341">
    <property type="entry name" value="SET_dom_sf"/>
</dbReference>
<dbReference type="InterPro" id="IPR053209">
    <property type="entry name" value="Gramillin-biosynth_MTr"/>
</dbReference>
<feature type="compositionally biased region" description="Polar residues" evidence="1">
    <location>
        <begin position="1"/>
        <end position="19"/>
    </location>
</feature>
<dbReference type="InterPro" id="IPR011990">
    <property type="entry name" value="TPR-like_helical_dom_sf"/>
</dbReference>
<evidence type="ECO:0000256" key="1">
    <source>
        <dbReference type="SAM" id="MobiDB-lite"/>
    </source>
</evidence>
<feature type="domain" description="SET" evidence="2">
    <location>
        <begin position="395"/>
        <end position="593"/>
    </location>
</feature>
<name>A0A401GCJ9_9APHY</name>
<organism evidence="3 4">
    <name type="scientific">Sparassis crispa</name>
    <dbReference type="NCBI Taxonomy" id="139825"/>
    <lineage>
        <taxon>Eukaryota</taxon>
        <taxon>Fungi</taxon>
        <taxon>Dikarya</taxon>
        <taxon>Basidiomycota</taxon>
        <taxon>Agaricomycotina</taxon>
        <taxon>Agaricomycetes</taxon>
        <taxon>Polyporales</taxon>
        <taxon>Sparassidaceae</taxon>
        <taxon>Sparassis</taxon>
    </lineage>
</organism>
<dbReference type="SUPFAM" id="SSF48452">
    <property type="entry name" value="TPR-like"/>
    <property type="match status" value="1"/>
</dbReference>
<proteinExistence type="predicted"/>
<dbReference type="RefSeq" id="XP_027610812.1">
    <property type="nucleotide sequence ID" value="XM_027755011.1"/>
</dbReference>
<dbReference type="PROSITE" id="PS50280">
    <property type="entry name" value="SET"/>
    <property type="match status" value="1"/>
</dbReference>
<dbReference type="SUPFAM" id="SSF82199">
    <property type="entry name" value="SET domain"/>
    <property type="match status" value="1"/>
</dbReference>
<dbReference type="PANTHER" id="PTHR47643:SF2">
    <property type="entry name" value="TPR DOMAIN PROTEIN (AFU_ORTHOLOGUE AFUA_5G12710)"/>
    <property type="match status" value="1"/>
</dbReference>
<sequence length="808" mass="90204">MDASHLTTRMTQMELAQSSRGRDIPSHGPPMFHPGMPPEELKRRMDDYKAWMEEDNQIPPSPSLPMDREELLGMQAETRESQREWLRNGKVAMRMTVVGFPKHSSSTELRKLERISLADMLVRKTHLGRYLLCRSIALSVRASAVQLAVEDPDGTAYGLSIYNFPTMFDCPPNCADVLFPIGVIFAIREPTFKPAAQGRYPILRVDSPTDIVFMDPQDAILDGVSWRFDIRLPGSPELPTTVDGWKERGNVLFKDSQWLPAAIAYTHGLQLDPAAPVLYSNRSEAYLRLRFYSGALADARSVARVPGVSDALLEKALVREAKAEYARENFEVALAKFEEWQFAHSGDNAAAAEIATWITRTRRRHEESRTGTYDWAKFFVSSFKQPHLDIADYQGSIEVRAMANRGGGRGIVATKDIAVGEVLLVSKPFVAIYDSDLSEKEVTMNVDFLAGVSSEPTRSAVIARAVEKIYGNPDLHDQVFDLYSGVDYPAAPPSYPPAKPTEPTVVNPLEPNVNIDISCLEAICTFNCFNPFPIRPFDTPAPDEDSPTGLYLLPSLFNHSCLSNATWCCVGDALVVRAAANVTAGTEITIPYTKEGSYLERTRVLAQHMVLHCDCWLCEADRRDGEDALEARHELMEEIMRDRKTYSHAELRVQERKVNATYARTRGVVRPSLAFVQHAKAEALRRTRSAADSRKAIEEDIKSLESMGYVVLPRARKGGALTADGKPVMPIATDQVPSTTTFERPVMTMVRMAEQFLILKDDVSATKWLNGAMWIIDMLFGGSKAFFMLMVGPMLRSLGMDDFAMRVL</sequence>
<dbReference type="OrthoDB" id="5945798at2759"/>
<evidence type="ECO:0000259" key="2">
    <source>
        <dbReference type="PROSITE" id="PS50280"/>
    </source>
</evidence>
<evidence type="ECO:0000313" key="4">
    <source>
        <dbReference type="Proteomes" id="UP000287166"/>
    </source>
</evidence>
<feature type="region of interest" description="Disordered" evidence="1">
    <location>
        <begin position="1"/>
        <end position="40"/>
    </location>
</feature>
<evidence type="ECO:0000313" key="3">
    <source>
        <dbReference type="EMBL" id="GBE79899.1"/>
    </source>
</evidence>
<dbReference type="EMBL" id="BFAD01000002">
    <property type="protein sequence ID" value="GBE79899.1"/>
    <property type="molecule type" value="Genomic_DNA"/>
</dbReference>
<comment type="caution">
    <text evidence="3">The sequence shown here is derived from an EMBL/GenBank/DDBJ whole genome shotgun (WGS) entry which is preliminary data.</text>
</comment>